<keyword evidence="3" id="KW-0812">Transmembrane</keyword>
<gene>
    <name evidence="5" type="ORF">GCM10023093_01260</name>
</gene>
<dbReference type="PANTHER" id="PTHR12151:SF25">
    <property type="entry name" value="LINALOOL DEHYDRATASE_ISOMERASE DOMAIN-CONTAINING PROTEIN"/>
    <property type="match status" value="1"/>
</dbReference>
<dbReference type="InterPro" id="IPR013766">
    <property type="entry name" value="Thioredoxin_domain"/>
</dbReference>
<protein>
    <submittedName>
        <fullName evidence="5">SCO family protein</fullName>
    </submittedName>
</protein>
<evidence type="ECO:0000256" key="2">
    <source>
        <dbReference type="ARBA" id="ARBA00023008"/>
    </source>
</evidence>
<dbReference type="SUPFAM" id="SSF52833">
    <property type="entry name" value="Thioredoxin-like"/>
    <property type="match status" value="1"/>
</dbReference>
<dbReference type="CDD" id="cd02968">
    <property type="entry name" value="SCO"/>
    <property type="match status" value="1"/>
</dbReference>
<dbReference type="Gene3D" id="3.40.30.10">
    <property type="entry name" value="Glutaredoxin"/>
    <property type="match status" value="1"/>
</dbReference>
<dbReference type="Pfam" id="PF02630">
    <property type="entry name" value="SCO1-SenC"/>
    <property type="match status" value="1"/>
</dbReference>
<keyword evidence="6" id="KW-1185">Reference proteome</keyword>
<comment type="similarity">
    <text evidence="1">Belongs to the SCO1/2 family.</text>
</comment>
<organism evidence="5 6">
    <name type="scientific">Nemorincola caseinilytica</name>
    <dbReference type="NCBI Taxonomy" id="2054315"/>
    <lineage>
        <taxon>Bacteria</taxon>
        <taxon>Pseudomonadati</taxon>
        <taxon>Bacteroidota</taxon>
        <taxon>Chitinophagia</taxon>
        <taxon>Chitinophagales</taxon>
        <taxon>Chitinophagaceae</taxon>
        <taxon>Nemorincola</taxon>
    </lineage>
</organism>
<name>A0ABP8N3D6_9BACT</name>
<dbReference type="InterPro" id="IPR036249">
    <property type="entry name" value="Thioredoxin-like_sf"/>
</dbReference>
<comment type="caution">
    <text evidence="5">The sequence shown here is derived from an EMBL/GenBank/DDBJ whole genome shotgun (WGS) entry which is preliminary data.</text>
</comment>
<dbReference type="InterPro" id="IPR003782">
    <property type="entry name" value="SCO1/SenC"/>
</dbReference>
<evidence type="ECO:0000313" key="6">
    <source>
        <dbReference type="Proteomes" id="UP001500067"/>
    </source>
</evidence>
<evidence type="ECO:0000313" key="5">
    <source>
        <dbReference type="EMBL" id="GAA4459733.1"/>
    </source>
</evidence>
<proteinExistence type="inferred from homology"/>
<feature type="transmembrane region" description="Helical" evidence="3">
    <location>
        <begin position="7"/>
        <end position="26"/>
    </location>
</feature>
<dbReference type="PROSITE" id="PS51352">
    <property type="entry name" value="THIOREDOXIN_2"/>
    <property type="match status" value="1"/>
</dbReference>
<reference evidence="6" key="1">
    <citation type="journal article" date="2019" name="Int. J. Syst. Evol. Microbiol.">
        <title>The Global Catalogue of Microorganisms (GCM) 10K type strain sequencing project: providing services to taxonomists for standard genome sequencing and annotation.</title>
        <authorList>
            <consortium name="The Broad Institute Genomics Platform"/>
            <consortium name="The Broad Institute Genome Sequencing Center for Infectious Disease"/>
            <person name="Wu L."/>
            <person name="Ma J."/>
        </authorList>
    </citation>
    <scope>NUCLEOTIDE SEQUENCE [LARGE SCALE GENOMIC DNA]</scope>
    <source>
        <strain evidence="6">JCM 32105</strain>
    </source>
</reference>
<accession>A0ABP8N3D6</accession>
<keyword evidence="2" id="KW-0186">Copper</keyword>
<dbReference type="EMBL" id="BAABFA010000001">
    <property type="protein sequence ID" value="GAA4459733.1"/>
    <property type="molecule type" value="Genomic_DNA"/>
</dbReference>
<evidence type="ECO:0000256" key="3">
    <source>
        <dbReference type="SAM" id="Phobius"/>
    </source>
</evidence>
<evidence type="ECO:0000256" key="1">
    <source>
        <dbReference type="ARBA" id="ARBA00010996"/>
    </source>
</evidence>
<feature type="domain" description="Thioredoxin" evidence="4">
    <location>
        <begin position="43"/>
        <end position="210"/>
    </location>
</feature>
<evidence type="ECO:0000259" key="4">
    <source>
        <dbReference type="PROSITE" id="PS51352"/>
    </source>
</evidence>
<dbReference type="Proteomes" id="UP001500067">
    <property type="component" value="Unassembled WGS sequence"/>
</dbReference>
<dbReference type="PANTHER" id="PTHR12151">
    <property type="entry name" value="ELECTRON TRANSPORT PROTIN SCO1/SENC FAMILY MEMBER"/>
    <property type="match status" value="1"/>
</dbReference>
<sequence length="215" mass="24531">MKTSKTSIFLIVFFMIFGVAFLGYYYKVTRANITKPSLPVLGNVPEHRVAPFSFINQDGKTITNEDVKDKVVVVEYFFATCKGICPKMNENLSKIYGKFKGNKDVMILSHTVDPLKDTVAALKAYSMKFDADATQWMFLTGDKKQLYDMARYSYLINAEDDTTGISIDKDFIHDNHYVLVDNYGRIRGMYDGLDDNKLDTLVSHIKILLEEKKGK</sequence>
<keyword evidence="3" id="KW-1133">Transmembrane helix</keyword>
<keyword evidence="3" id="KW-0472">Membrane</keyword>